<dbReference type="InterPro" id="IPR041711">
    <property type="entry name" value="Met-tRNA-FMT_N"/>
</dbReference>
<name>A0A7H1N4L4_9PROT</name>
<dbReference type="InterPro" id="IPR044135">
    <property type="entry name" value="Met-tRNA-FMT_C"/>
</dbReference>
<feature type="domain" description="Formyl transferase C-terminal" evidence="10">
    <location>
        <begin position="217"/>
        <end position="315"/>
    </location>
</feature>
<evidence type="ECO:0000259" key="9">
    <source>
        <dbReference type="Pfam" id="PF00551"/>
    </source>
</evidence>
<dbReference type="GO" id="GO:0004479">
    <property type="term" value="F:methionyl-tRNA formyltransferase activity"/>
    <property type="evidence" value="ECO:0007669"/>
    <property type="project" value="UniProtKB-UniRule"/>
</dbReference>
<evidence type="ECO:0000256" key="7">
    <source>
        <dbReference type="ARBA" id="ARBA00048558"/>
    </source>
</evidence>
<dbReference type="Pfam" id="PF00551">
    <property type="entry name" value="Formyl_trans_N"/>
    <property type="match status" value="1"/>
</dbReference>
<dbReference type="SUPFAM" id="SSF53328">
    <property type="entry name" value="Formyltransferase"/>
    <property type="match status" value="1"/>
</dbReference>
<keyword evidence="12" id="KW-1185">Reference proteome</keyword>
<dbReference type="InterPro" id="IPR011034">
    <property type="entry name" value="Formyl_transferase-like_C_sf"/>
</dbReference>
<dbReference type="Gene3D" id="3.40.50.170">
    <property type="entry name" value="Formyl transferase, N-terminal domain"/>
    <property type="match status" value="1"/>
</dbReference>
<dbReference type="EC" id="2.1.2.9" evidence="3 8"/>
<dbReference type="HAMAP" id="MF_00182">
    <property type="entry name" value="Formyl_trans"/>
    <property type="match status" value="1"/>
</dbReference>
<dbReference type="KEGG" id="dvn:HQ394_16600"/>
<accession>A0A7H1N4L4</accession>
<reference evidence="11 12" key="1">
    <citation type="submission" date="2020-05" db="EMBL/GenBank/DDBJ databases">
        <title>Complete closed genome sequence of Defluviicoccus vanus.</title>
        <authorList>
            <person name="Bessarab I."/>
            <person name="Arumugam K."/>
            <person name="Maszenan A.M."/>
            <person name="Seviour R.J."/>
            <person name="Williams R.B."/>
        </authorList>
    </citation>
    <scope>NUCLEOTIDE SEQUENCE [LARGE SCALE GENOMIC DNA]</scope>
    <source>
        <strain evidence="11 12">Ben 114</strain>
    </source>
</reference>
<keyword evidence="6 8" id="KW-0648">Protein biosynthesis</keyword>
<proteinExistence type="inferred from homology"/>
<comment type="function">
    <text evidence="1 8">Attaches a formyl group to the free amino group of methionyl-tRNA(fMet). The formyl group appears to play a dual role in the initiator identity of N-formylmethionyl-tRNA by promoting its recognition by IF2 and preventing the misappropriation of this tRNA by the elongation apparatus.</text>
</comment>
<gene>
    <name evidence="8" type="primary">fmt</name>
    <name evidence="11" type="ORF">HQ394_16600</name>
</gene>
<evidence type="ECO:0000256" key="1">
    <source>
        <dbReference type="ARBA" id="ARBA00002606"/>
    </source>
</evidence>
<dbReference type="Proteomes" id="UP000516369">
    <property type="component" value="Chromosome"/>
</dbReference>
<sequence>MNGDEAGARAAAAPLTLAFMASAEFSLPTLAALLAAGHRCAAVYTQPPRPAGRGHKPQLSAVHRFAAEHGLPVRTPTSLKTADEQASFRSLGLDAAIVAAYGLILPQPILDAPRLGCLNVHASLLPRWRGAAPIQRALLAGDDETGVAIMQMDRGLDTGAIFRVEAVPITATTTAAELHDTLAALGARMMVDVLAGVAAGRLEAQPQSAEGATYAHKLERDEGRLDWTQPAAALERAVRALNPWPGVWFEHAGERIRVLAAAIGAPTTLPPAALPPGTVIDDRLTIACGEGSLRLCKLQRAGRAPMPTDALLRGYPLPAGTRFR</sequence>
<dbReference type="InterPro" id="IPR002376">
    <property type="entry name" value="Formyl_transf_N"/>
</dbReference>
<evidence type="ECO:0000256" key="2">
    <source>
        <dbReference type="ARBA" id="ARBA00010699"/>
    </source>
</evidence>
<dbReference type="RefSeq" id="WP_190261124.1">
    <property type="nucleotide sequence ID" value="NZ_CP053923.1"/>
</dbReference>
<dbReference type="EMBL" id="CP053923">
    <property type="protein sequence ID" value="QNT70650.1"/>
    <property type="molecule type" value="Genomic_DNA"/>
</dbReference>
<keyword evidence="5 8" id="KW-0808">Transferase</keyword>
<dbReference type="NCBIfam" id="TIGR00460">
    <property type="entry name" value="fmt"/>
    <property type="match status" value="1"/>
</dbReference>
<evidence type="ECO:0000256" key="5">
    <source>
        <dbReference type="ARBA" id="ARBA00022679"/>
    </source>
</evidence>
<organism evidence="11 12">
    <name type="scientific">Defluviicoccus vanus</name>
    <dbReference type="NCBI Taxonomy" id="111831"/>
    <lineage>
        <taxon>Bacteria</taxon>
        <taxon>Pseudomonadati</taxon>
        <taxon>Pseudomonadota</taxon>
        <taxon>Alphaproteobacteria</taxon>
        <taxon>Rhodospirillales</taxon>
        <taxon>Rhodospirillaceae</taxon>
        <taxon>Defluviicoccus</taxon>
    </lineage>
</organism>
<dbReference type="PANTHER" id="PTHR11138">
    <property type="entry name" value="METHIONYL-TRNA FORMYLTRANSFERASE"/>
    <property type="match status" value="1"/>
</dbReference>
<feature type="binding site" evidence="8">
    <location>
        <begin position="123"/>
        <end position="126"/>
    </location>
    <ligand>
        <name>(6S)-5,6,7,8-tetrahydrofolate</name>
        <dbReference type="ChEBI" id="CHEBI:57453"/>
    </ligand>
</feature>
<dbReference type="GO" id="GO:0005829">
    <property type="term" value="C:cytosol"/>
    <property type="evidence" value="ECO:0007669"/>
    <property type="project" value="TreeGrafter"/>
</dbReference>
<evidence type="ECO:0000256" key="6">
    <source>
        <dbReference type="ARBA" id="ARBA00022917"/>
    </source>
</evidence>
<evidence type="ECO:0000256" key="4">
    <source>
        <dbReference type="ARBA" id="ARBA00016014"/>
    </source>
</evidence>
<evidence type="ECO:0000256" key="8">
    <source>
        <dbReference type="HAMAP-Rule" id="MF_00182"/>
    </source>
</evidence>
<dbReference type="Pfam" id="PF02911">
    <property type="entry name" value="Formyl_trans_C"/>
    <property type="match status" value="1"/>
</dbReference>
<dbReference type="PANTHER" id="PTHR11138:SF5">
    <property type="entry name" value="METHIONYL-TRNA FORMYLTRANSFERASE, MITOCHONDRIAL"/>
    <property type="match status" value="1"/>
</dbReference>
<evidence type="ECO:0000313" key="12">
    <source>
        <dbReference type="Proteomes" id="UP000516369"/>
    </source>
</evidence>
<comment type="similarity">
    <text evidence="2 8">Belongs to the Fmt family.</text>
</comment>
<dbReference type="Gene3D" id="3.10.25.10">
    <property type="entry name" value="Formyl transferase, C-terminal domain"/>
    <property type="match status" value="1"/>
</dbReference>
<protein>
    <recommendedName>
        <fullName evidence="4 8">Methionyl-tRNA formyltransferase</fullName>
        <ecNumber evidence="3 8">2.1.2.9</ecNumber>
    </recommendedName>
</protein>
<dbReference type="SUPFAM" id="SSF50486">
    <property type="entry name" value="FMT C-terminal domain-like"/>
    <property type="match status" value="1"/>
</dbReference>
<evidence type="ECO:0000313" key="11">
    <source>
        <dbReference type="EMBL" id="QNT70650.1"/>
    </source>
</evidence>
<dbReference type="AlphaFoldDB" id="A0A7H1N4L4"/>
<dbReference type="InterPro" id="IPR005794">
    <property type="entry name" value="Fmt"/>
</dbReference>
<feature type="domain" description="Formyl transferase N-terminal" evidence="9">
    <location>
        <begin position="37"/>
        <end position="194"/>
    </location>
</feature>
<comment type="catalytic activity">
    <reaction evidence="7 8">
        <text>L-methionyl-tRNA(fMet) + (6R)-10-formyltetrahydrofolate = N-formyl-L-methionyl-tRNA(fMet) + (6S)-5,6,7,8-tetrahydrofolate + H(+)</text>
        <dbReference type="Rhea" id="RHEA:24380"/>
        <dbReference type="Rhea" id="RHEA-COMP:9952"/>
        <dbReference type="Rhea" id="RHEA-COMP:9953"/>
        <dbReference type="ChEBI" id="CHEBI:15378"/>
        <dbReference type="ChEBI" id="CHEBI:57453"/>
        <dbReference type="ChEBI" id="CHEBI:78530"/>
        <dbReference type="ChEBI" id="CHEBI:78844"/>
        <dbReference type="ChEBI" id="CHEBI:195366"/>
        <dbReference type="EC" id="2.1.2.9"/>
    </reaction>
</comment>
<dbReference type="InterPro" id="IPR036477">
    <property type="entry name" value="Formyl_transf_N_sf"/>
</dbReference>
<dbReference type="InterPro" id="IPR005793">
    <property type="entry name" value="Formyl_trans_C"/>
</dbReference>
<dbReference type="CDD" id="cd08646">
    <property type="entry name" value="FMT_core_Met-tRNA-FMT_N"/>
    <property type="match status" value="1"/>
</dbReference>
<evidence type="ECO:0000256" key="3">
    <source>
        <dbReference type="ARBA" id="ARBA00012261"/>
    </source>
</evidence>
<evidence type="ECO:0000259" key="10">
    <source>
        <dbReference type="Pfam" id="PF02911"/>
    </source>
</evidence>
<dbReference type="CDD" id="cd08704">
    <property type="entry name" value="Met_tRNA_FMT_C"/>
    <property type="match status" value="1"/>
</dbReference>
<dbReference type="InterPro" id="IPR037022">
    <property type="entry name" value="Formyl_trans_C_sf"/>
</dbReference>